<sequence>MGLRAVAVVAGGAGVAIAACWAMLAPTELPQEQVESGTLAQVAAAPSDALRCDGGLTAQVGAAQSCVLSRGGEEFAVQLRVTDVDGDRVRWDSTVSGVPRSGQRVAVAELEQRTRDVLARERPVDAVTCAGALAGTVGARQSCAMTASGHRHDVTVTVTTVDPTRVQWGVTVAG</sequence>
<feature type="domain" description="DUF4333" evidence="1">
    <location>
        <begin position="101"/>
        <end position="162"/>
    </location>
</feature>
<dbReference type="Proteomes" id="UP000317291">
    <property type="component" value="Unassembled WGS sequence"/>
</dbReference>
<dbReference type="InterPro" id="IPR025637">
    <property type="entry name" value="DUF4333"/>
</dbReference>
<comment type="caution">
    <text evidence="2">The sequence shown here is derived from an EMBL/GenBank/DDBJ whole genome shotgun (WGS) entry which is preliminary data.</text>
</comment>
<dbReference type="AlphaFoldDB" id="A0A5C5R886"/>
<dbReference type="PROSITE" id="PS51257">
    <property type="entry name" value="PROKAR_LIPOPROTEIN"/>
    <property type="match status" value="1"/>
</dbReference>
<evidence type="ECO:0000259" key="1">
    <source>
        <dbReference type="Pfam" id="PF14230"/>
    </source>
</evidence>
<reference evidence="2 3" key="1">
    <citation type="submission" date="2019-06" db="EMBL/GenBank/DDBJ databases">
        <title>Tsukamurella conjunctivitidis sp. nov., Tsukamurella assacharolytica sp. nov. and Tsukamurella sputae sp. nov. isolated from patients with conjunctivitis, bacteraemia (lymphoma) and respiratory infection (sputum) in Hong Kong.</title>
        <authorList>
            <person name="Teng J.L.L."/>
            <person name="Lee H.H."/>
            <person name="Fong J.Y.H."/>
            <person name="Fok K.M.N."/>
            <person name="Lau S.K.P."/>
            <person name="Woo P.C.Y."/>
        </authorList>
    </citation>
    <scope>NUCLEOTIDE SEQUENCE [LARGE SCALE GENOMIC DNA]</scope>
    <source>
        <strain evidence="2 3">HKU71</strain>
    </source>
</reference>
<dbReference type="EMBL" id="VIGW01000006">
    <property type="protein sequence ID" value="TWS18832.1"/>
    <property type="molecule type" value="Genomic_DNA"/>
</dbReference>
<dbReference type="OrthoDB" id="4774307at2"/>
<evidence type="ECO:0000313" key="2">
    <source>
        <dbReference type="EMBL" id="TWS18832.1"/>
    </source>
</evidence>
<dbReference type="Pfam" id="PF14230">
    <property type="entry name" value="DUF4333"/>
    <property type="match status" value="2"/>
</dbReference>
<gene>
    <name evidence="2" type="ORF">FK529_12645</name>
</gene>
<protein>
    <submittedName>
        <fullName evidence="2">DUF4333 domain-containing protein</fullName>
    </submittedName>
</protein>
<keyword evidence="3" id="KW-1185">Reference proteome</keyword>
<evidence type="ECO:0000313" key="3">
    <source>
        <dbReference type="Proteomes" id="UP000317291"/>
    </source>
</evidence>
<name>A0A5C5R886_9ACTN</name>
<organism evidence="2 3">
    <name type="scientific">Tsukamurella asaccharolytica</name>
    <dbReference type="NCBI Taxonomy" id="2592067"/>
    <lineage>
        <taxon>Bacteria</taxon>
        <taxon>Bacillati</taxon>
        <taxon>Actinomycetota</taxon>
        <taxon>Actinomycetes</taxon>
        <taxon>Mycobacteriales</taxon>
        <taxon>Tsukamurellaceae</taxon>
        <taxon>Tsukamurella</taxon>
    </lineage>
</organism>
<proteinExistence type="predicted"/>
<accession>A0A5C5R886</accession>
<feature type="domain" description="DUF4333" evidence="1">
    <location>
        <begin position="15"/>
        <end position="86"/>
    </location>
</feature>
<dbReference type="RefSeq" id="WP_146561640.1">
    <property type="nucleotide sequence ID" value="NZ_VIGW01000006.1"/>
</dbReference>